<dbReference type="KEGG" id="samy:DB32_005022"/>
<dbReference type="RefSeq" id="WP_053235083.1">
    <property type="nucleotide sequence ID" value="NZ_CP011125.1"/>
</dbReference>
<reference evidence="2 3" key="1">
    <citation type="submission" date="2015-03" db="EMBL/GenBank/DDBJ databases">
        <title>Genome assembly of Sandaracinus amylolyticus DSM 53668.</title>
        <authorList>
            <person name="Sharma G."/>
            <person name="Subramanian S."/>
        </authorList>
    </citation>
    <scope>NUCLEOTIDE SEQUENCE [LARGE SCALE GENOMIC DNA]</scope>
    <source>
        <strain evidence="2 3">DSM 53668</strain>
    </source>
</reference>
<evidence type="ECO:0000313" key="3">
    <source>
        <dbReference type="Proteomes" id="UP000034883"/>
    </source>
</evidence>
<dbReference type="InterPro" id="IPR023606">
    <property type="entry name" value="CoA-Trfase_III_dom_1_sf"/>
</dbReference>
<dbReference type="InterPro" id="IPR044855">
    <property type="entry name" value="CoA-Trfase_III_dom3_sf"/>
</dbReference>
<dbReference type="GO" id="GO:0016740">
    <property type="term" value="F:transferase activity"/>
    <property type="evidence" value="ECO:0007669"/>
    <property type="project" value="UniProtKB-KW"/>
</dbReference>
<gene>
    <name evidence="2" type="ORF">DB32_005022</name>
</gene>
<dbReference type="AlphaFoldDB" id="A0A0F6W5E5"/>
<sequence>MSRRPLDGVRVLELGQLLAGPWAATMLAYFGADVIKVEPPGGDPIRTWRVVEDGTSLWWRSLARNKRSVVIDLRHDEGRALVKQLAATSDVLIENFRPGTMEQWGLGPDDLRASSPRLVYARVSGFGQTGPHAHRPGYASVAEAVGGLRSVTGFPDRPPARANVSLGDSLAGIHAALGIVMALYERDAQGGTGQTIDVALTESIVSVLESMIPEADRGVVRERAGTTVTGIVPSNTYPTRDGKWVVIGANSESNFQRLMRAIERPDLEGLRGNPARVARQAELDEAIATWTRTRSADEIVRVLEDAAVPAGPIQDARDLLHDPQLQARGMLEHVEVDGRSLTIPAIAPKLDGTPGRTEWPGGALGAHTREVLRERLAMHDDAIDALVARGVIAE</sequence>
<dbReference type="Gene3D" id="3.40.50.10540">
    <property type="entry name" value="Crotonobetainyl-coa:carnitine coa-transferase, domain 1"/>
    <property type="match status" value="1"/>
</dbReference>
<dbReference type="InterPro" id="IPR003673">
    <property type="entry name" value="CoA-Trfase_fam_III"/>
</dbReference>
<dbReference type="STRING" id="927083.DB32_005022"/>
<keyword evidence="3" id="KW-1185">Reference proteome</keyword>
<dbReference type="PANTHER" id="PTHR48228">
    <property type="entry name" value="SUCCINYL-COA--D-CITRAMALATE COA-TRANSFERASE"/>
    <property type="match status" value="1"/>
</dbReference>
<dbReference type="SUPFAM" id="SSF89796">
    <property type="entry name" value="CoA-transferase family III (CaiB/BaiF)"/>
    <property type="match status" value="1"/>
</dbReference>
<name>A0A0F6W5E5_9BACT</name>
<dbReference type="OrthoDB" id="9781472at2"/>
<dbReference type="Pfam" id="PF02515">
    <property type="entry name" value="CoA_transf_3"/>
    <property type="match status" value="1"/>
</dbReference>
<protein>
    <submittedName>
        <fullName evidence="2">L-carnitine dehydratase/bile acid-inducible protein F</fullName>
    </submittedName>
</protein>
<proteinExistence type="predicted"/>
<dbReference type="PANTHER" id="PTHR48228:SF6">
    <property type="entry name" value="L-CARNITINE COA-TRANSFERASE"/>
    <property type="match status" value="1"/>
</dbReference>
<dbReference type="InterPro" id="IPR050509">
    <property type="entry name" value="CoA-transferase_III"/>
</dbReference>
<dbReference type="EMBL" id="CP011125">
    <property type="protein sequence ID" value="AKF07873.1"/>
    <property type="molecule type" value="Genomic_DNA"/>
</dbReference>
<organism evidence="2 3">
    <name type="scientific">Sandaracinus amylolyticus</name>
    <dbReference type="NCBI Taxonomy" id="927083"/>
    <lineage>
        <taxon>Bacteria</taxon>
        <taxon>Pseudomonadati</taxon>
        <taxon>Myxococcota</taxon>
        <taxon>Polyangia</taxon>
        <taxon>Polyangiales</taxon>
        <taxon>Sandaracinaceae</taxon>
        <taxon>Sandaracinus</taxon>
    </lineage>
</organism>
<accession>A0A0F6W5E5</accession>
<evidence type="ECO:0000313" key="2">
    <source>
        <dbReference type="EMBL" id="AKF07873.1"/>
    </source>
</evidence>
<dbReference type="Gene3D" id="3.30.1540.10">
    <property type="entry name" value="formyl-coa transferase, domain 3"/>
    <property type="match status" value="1"/>
</dbReference>
<evidence type="ECO:0000256" key="1">
    <source>
        <dbReference type="ARBA" id="ARBA00022679"/>
    </source>
</evidence>
<keyword evidence="1" id="KW-0808">Transferase</keyword>
<dbReference type="Proteomes" id="UP000034883">
    <property type="component" value="Chromosome"/>
</dbReference>